<dbReference type="GO" id="GO:0000976">
    <property type="term" value="F:transcription cis-regulatory region binding"/>
    <property type="evidence" value="ECO:0007669"/>
    <property type="project" value="TreeGrafter"/>
</dbReference>
<dbReference type="PANTHER" id="PTHR30055">
    <property type="entry name" value="HTH-TYPE TRANSCRIPTIONAL REGULATOR RUTR"/>
    <property type="match status" value="1"/>
</dbReference>
<dbReference type="Pfam" id="PF00440">
    <property type="entry name" value="TetR_N"/>
    <property type="match status" value="1"/>
</dbReference>
<evidence type="ECO:0000259" key="5">
    <source>
        <dbReference type="PROSITE" id="PS50977"/>
    </source>
</evidence>
<dbReference type="InterPro" id="IPR050109">
    <property type="entry name" value="HTH-type_TetR-like_transc_reg"/>
</dbReference>
<dbReference type="InterPro" id="IPR036271">
    <property type="entry name" value="Tet_transcr_reg_TetR-rel_C_sf"/>
</dbReference>
<gene>
    <name evidence="6" type="ORF">FHS65_002218</name>
</gene>
<dbReference type="PROSITE" id="PS50977">
    <property type="entry name" value="HTH_TETR_2"/>
    <property type="match status" value="1"/>
</dbReference>
<dbReference type="InterPro" id="IPR039536">
    <property type="entry name" value="TetR_C_Proteobacteria"/>
</dbReference>
<name>A0A7W9A598_9CAUL</name>
<evidence type="ECO:0000313" key="6">
    <source>
        <dbReference type="EMBL" id="MBB5661455.1"/>
    </source>
</evidence>
<dbReference type="FunFam" id="1.10.10.60:FF:000141">
    <property type="entry name" value="TetR family transcriptional regulator"/>
    <property type="match status" value="1"/>
</dbReference>
<evidence type="ECO:0000256" key="4">
    <source>
        <dbReference type="PROSITE-ProRule" id="PRU00335"/>
    </source>
</evidence>
<dbReference type="Pfam" id="PF14246">
    <property type="entry name" value="TetR_C_7"/>
    <property type="match status" value="1"/>
</dbReference>
<evidence type="ECO:0000256" key="2">
    <source>
        <dbReference type="ARBA" id="ARBA00023125"/>
    </source>
</evidence>
<feature type="DNA-binding region" description="H-T-H motif" evidence="4">
    <location>
        <begin position="44"/>
        <end position="63"/>
    </location>
</feature>
<dbReference type="PANTHER" id="PTHR30055:SF234">
    <property type="entry name" value="HTH-TYPE TRANSCRIPTIONAL REGULATOR BETI"/>
    <property type="match status" value="1"/>
</dbReference>
<dbReference type="InterPro" id="IPR001647">
    <property type="entry name" value="HTH_TetR"/>
</dbReference>
<feature type="domain" description="HTH tetR-type" evidence="5">
    <location>
        <begin position="21"/>
        <end position="81"/>
    </location>
</feature>
<dbReference type="EMBL" id="JACIJB010000011">
    <property type="protein sequence ID" value="MBB5661455.1"/>
    <property type="molecule type" value="Genomic_DNA"/>
</dbReference>
<proteinExistence type="predicted"/>
<dbReference type="Gene3D" id="1.10.357.10">
    <property type="entry name" value="Tetracycline Repressor, domain 2"/>
    <property type="match status" value="1"/>
</dbReference>
<dbReference type="PRINTS" id="PR00455">
    <property type="entry name" value="HTHTETR"/>
</dbReference>
<dbReference type="SUPFAM" id="SSF48498">
    <property type="entry name" value="Tetracyclin repressor-like, C-terminal domain"/>
    <property type="match status" value="1"/>
</dbReference>
<evidence type="ECO:0000313" key="7">
    <source>
        <dbReference type="Proteomes" id="UP000548978"/>
    </source>
</evidence>
<dbReference type="Gene3D" id="1.10.10.60">
    <property type="entry name" value="Homeodomain-like"/>
    <property type="match status" value="1"/>
</dbReference>
<dbReference type="OrthoDB" id="9816431at2"/>
<dbReference type="InterPro" id="IPR009057">
    <property type="entry name" value="Homeodomain-like_sf"/>
</dbReference>
<keyword evidence="7" id="KW-1185">Reference proteome</keyword>
<sequence length="227" mass="24849">MSLPQPARPEPATFFQVDSEDPRRRNVLAEARRQFMAQGFAATRVEPIAREAGVSTATLYTFFPSKAELFHAVIEDASNEFARQISHVRAVDGPARCQLIRFAEAYAAFMSDPLVRSVFRLVMAERPRFQAMASHFFERGKAQIGASLLEAIVALDARGELVCDKPSWAAGQLMGMVEHPVFFVPLVTGDSVQVTRSHARIAADAVETFLARYGGPNLDPAAPDIGG</sequence>
<accession>A0A7W9A598</accession>
<dbReference type="Proteomes" id="UP000548978">
    <property type="component" value="Unassembled WGS sequence"/>
</dbReference>
<keyword evidence="2 4" id="KW-0238">DNA-binding</keyword>
<reference evidence="6 7" key="1">
    <citation type="submission" date="2020-08" db="EMBL/GenBank/DDBJ databases">
        <title>Genomic Encyclopedia of Type Strains, Phase IV (KMG-IV): sequencing the most valuable type-strain genomes for metagenomic binning, comparative biology and taxonomic classification.</title>
        <authorList>
            <person name="Goeker M."/>
        </authorList>
    </citation>
    <scope>NUCLEOTIDE SEQUENCE [LARGE SCALE GENOMIC DNA]</scope>
    <source>
        <strain evidence="6 7">DSM 24448</strain>
    </source>
</reference>
<keyword evidence="1" id="KW-0805">Transcription regulation</keyword>
<organism evidence="6 7">
    <name type="scientific">Brevundimonas halotolerans</name>
    <dbReference type="NCBI Taxonomy" id="69670"/>
    <lineage>
        <taxon>Bacteria</taxon>
        <taxon>Pseudomonadati</taxon>
        <taxon>Pseudomonadota</taxon>
        <taxon>Alphaproteobacteria</taxon>
        <taxon>Caulobacterales</taxon>
        <taxon>Caulobacteraceae</taxon>
        <taxon>Brevundimonas</taxon>
    </lineage>
</organism>
<dbReference type="RefSeq" id="WP_123285797.1">
    <property type="nucleotide sequence ID" value="NZ_JACIJB010000011.1"/>
</dbReference>
<dbReference type="AlphaFoldDB" id="A0A7W9A598"/>
<protein>
    <submittedName>
        <fullName evidence="6">AcrR family transcriptional regulator</fullName>
    </submittedName>
</protein>
<evidence type="ECO:0000256" key="1">
    <source>
        <dbReference type="ARBA" id="ARBA00023015"/>
    </source>
</evidence>
<comment type="caution">
    <text evidence="6">The sequence shown here is derived from an EMBL/GenBank/DDBJ whole genome shotgun (WGS) entry which is preliminary data.</text>
</comment>
<keyword evidence="3" id="KW-0804">Transcription</keyword>
<dbReference type="SUPFAM" id="SSF46689">
    <property type="entry name" value="Homeodomain-like"/>
    <property type="match status" value="1"/>
</dbReference>
<evidence type="ECO:0000256" key="3">
    <source>
        <dbReference type="ARBA" id="ARBA00023163"/>
    </source>
</evidence>
<dbReference type="GO" id="GO:0003700">
    <property type="term" value="F:DNA-binding transcription factor activity"/>
    <property type="evidence" value="ECO:0007669"/>
    <property type="project" value="TreeGrafter"/>
</dbReference>